<keyword evidence="2" id="KW-1185">Reference proteome</keyword>
<dbReference type="PANTHER" id="PTHR33103">
    <property type="entry name" value="OS01G0153900 PROTEIN"/>
    <property type="match status" value="1"/>
</dbReference>
<dbReference type="InterPro" id="IPR007750">
    <property type="entry name" value="DUF674"/>
</dbReference>
<evidence type="ECO:0000313" key="2">
    <source>
        <dbReference type="Proteomes" id="UP001153555"/>
    </source>
</evidence>
<dbReference type="Pfam" id="PF05056">
    <property type="entry name" value="DUF674"/>
    <property type="match status" value="3"/>
</dbReference>
<dbReference type="EMBL" id="CACSLK010013932">
    <property type="protein sequence ID" value="CAA0816065.1"/>
    <property type="molecule type" value="Genomic_DNA"/>
</dbReference>
<dbReference type="OrthoDB" id="1277335at2759"/>
<dbReference type="AlphaFoldDB" id="A0A9N7MQ92"/>
<organism evidence="1 2">
    <name type="scientific">Striga hermonthica</name>
    <name type="common">Purple witchweed</name>
    <name type="synonym">Buchnera hermonthica</name>
    <dbReference type="NCBI Taxonomy" id="68872"/>
    <lineage>
        <taxon>Eukaryota</taxon>
        <taxon>Viridiplantae</taxon>
        <taxon>Streptophyta</taxon>
        <taxon>Embryophyta</taxon>
        <taxon>Tracheophyta</taxon>
        <taxon>Spermatophyta</taxon>
        <taxon>Magnoliopsida</taxon>
        <taxon>eudicotyledons</taxon>
        <taxon>Gunneridae</taxon>
        <taxon>Pentapetalae</taxon>
        <taxon>asterids</taxon>
        <taxon>lamiids</taxon>
        <taxon>Lamiales</taxon>
        <taxon>Orobanchaceae</taxon>
        <taxon>Buchnereae</taxon>
        <taxon>Striga</taxon>
    </lineage>
</organism>
<sequence>MSDEITFSLSALIDKESRKVIFAEADSDLVDILFSFLTLPLGRILMVLNRQNGKKAPVIGSLTTLHKGLFPFFQHYHEWRDTKGDHTLAAEYKLKLRVGYTMPRTNMINNSSNRPRCADLAMDDPFADDGGFTVKSARFRITDDLKIEPFLPGTVLQSLIDVGITETHQAELRTLTLGYNEIIDLLEGSLLSKTPLTDLILRNERCIRDSFMCLEKISLQVEHEVKERNPSESSMTVKAMIQKSTNKIVFVEAGCDFVNFLSEFLFSTLGCVERALGNNTGLHCIDSLYRSISNIDGDKYFKNKYDDDECIEMKPILLNASSFFRFPYGTRVVKQNSIYNVTDDLTVTPFNITSSFSILSRLKIPLSDVDEVDLVVGHDEALRILKASLTSTSALTDALINSI</sequence>
<proteinExistence type="predicted"/>
<accession>A0A9N7MQ92</accession>
<protein>
    <submittedName>
        <fullName evidence="1">Uncharacterized protein</fullName>
    </submittedName>
</protein>
<dbReference type="Proteomes" id="UP001153555">
    <property type="component" value="Unassembled WGS sequence"/>
</dbReference>
<name>A0A9N7MQ92_STRHE</name>
<reference evidence="1" key="1">
    <citation type="submission" date="2019-12" db="EMBL/GenBank/DDBJ databases">
        <authorList>
            <person name="Scholes J."/>
        </authorList>
    </citation>
    <scope>NUCLEOTIDE SEQUENCE</scope>
</reference>
<dbReference type="PANTHER" id="PTHR33103:SF27">
    <property type="entry name" value="OS04G0594700 PROTEIN"/>
    <property type="match status" value="1"/>
</dbReference>
<evidence type="ECO:0000313" key="1">
    <source>
        <dbReference type="EMBL" id="CAA0816065.1"/>
    </source>
</evidence>
<comment type="caution">
    <text evidence="1">The sequence shown here is derived from an EMBL/GenBank/DDBJ whole genome shotgun (WGS) entry which is preliminary data.</text>
</comment>
<gene>
    <name evidence="1" type="ORF">SHERM_15933</name>
</gene>